<gene>
    <name evidence="2" type="primary">SPEF1</name>
    <name evidence="2" type="ORF">HK100_012053</name>
</gene>
<organism evidence="2 3">
    <name type="scientific">Physocladia obscura</name>
    <dbReference type="NCBI Taxonomy" id="109957"/>
    <lineage>
        <taxon>Eukaryota</taxon>
        <taxon>Fungi</taxon>
        <taxon>Fungi incertae sedis</taxon>
        <taxon>Chytridiomycota</taxon>
        <taxon>Chytridiomycota incertae sedis</taxon>
        <taxon>Chytridiomycetes</taxon>
        <taxon>Chytridiales</taxon>
        <taxon>Chytriomycetaceae</taxon>
        <taxon>Physocladia</taxon>
    </lineage>
</organism>
<proteinExistence type="predicted"/>
<dbReference type="InterPro" id="IPR001715">
    <property type="entry name" value="CH_dom"/>
</dbReference>
<dbReference type="AlphaFoldDB" id="A0AAD5T8D7"/>
<evidence type="ECO:0000313" key="2">
    <source>
        <dbReference type="EMBL" id="KAJ3139074.1"/>
    </source>
</evidence>
<dbReference type="GO" id="GO:0008017">
    <property type="term" value="F:microtubule binding"/>
    <property type="evidence" value="ECO:0007669"/>
    <property type="project" value="TreeGrafter"/>
</dbReference>
<dbReference type="GO" id="GO:0051493">
    <property type="term" value="P:regulation of cytoskeleton organization"/>
    <property type="evidence" value="ECO:0007669"/>
    <property type="project" value="TreeGrafter"/>
</dbReference>
<dbReference type="InterPro" id="IPR010441">
    <property type="entry name" value="CH_2"/>
</dbReference>
<keyword evidence="2" id="KW-0282">Flagellum</keyword>
<dbReference type="PANTHER" id="PTHR12509:SF9">
    <property type="entry name" value="SPERM FLAGELLAR PROTEIN 1 ISOFORM X1"/>
    <property type="match status" value="1"/>
</dbReference>
<keyword evidence="2" id="KW-0969">Cilium</keyword>
<dbReference type="Gene3D" id="1.10.418.10">
    <property type="entry name" value="Calponin-like domain"/>
    <property type="match status" value="1"/>
</dbReference>
<dbReference type="PROSITE" id="PS50021">
    <property type="entry name" value="CH"/>
    <property type="match status" value="1"/>
</dbReference>
<comment type="caution">
    <text evidence="2">The sequence shown here is derived from an EMBL/GenBank/DDBJ whole genome shotgun (WGS) entry which is preliminary data.</text>
</comment>
<name>A0AAD5T8D7_9FUNG</name>
<protein>
    <submittedName>
        <fullName evidence="2">Sperm flagellar protein 1</fullName>
    </submittedName>
</protein>
<dbReference type="FunFam" id="1.10.418.10:FF:000059">
    <property type="entry name" value="RIKEN cDNA 6430531B16 gene"/>
    <property type="match status" value="1"/>
</dbReference>
<accession>A0AAD5T8D7</accession>
<dbReference type="InterPro" id="IPR052111">
    <property type="entry name" value="Spermatogenesis_Ciliary_MAP"/>
</dbReference>
<keyword evidence="3" id="KW-1185">Reference proteome</keyword>
<dbReference type="GO" id="GO:0005930">
    <property type="term" value="C:axoneme"/>
    <property type="evidence" value="ECO:0007669"/>
    <property type="project" value="TreeGrafter"/>
</dbReference>
<dbReference type="InterPro" id="IPR036872">
    <property type="entry name" value="CH_dom_sf"/>
</dbReference>
<dbReference type="EMBL" id="JADGJH010000082">
    <property type="protein sequence ID" value="KAJ3139074.1"/>
    <property type="molecule type" value="Genomic_DNA"/>
</dbReference>
<feature type="domain" description="Calponin-homology (CH)" evidence="1">
    <location>
        <begin position="7"/>
        <end position="112"/>
    </location>
</feature>
<evidence type="ECO:0000259" key="1">
    <source>
        <dbReference type="PROSITE" id="PS50021"/>
    </source>
</evidence>
<dbReference type="Proteomes" id="UP001211907">
    <property type="component" value="Unassembled WGS sequence"/>
</dbReference>
<dbReference type="PANTHER" id="PTHR12509">
    <property type="entry name" value="SPERMATOGENESIS-ASSOCIATED 4-RELATED"/>
    <property type="match status" value="1"/>
</dbReference>
<dbReference type="Pfam" id="PF06294">
    <property type="entry name" value="CH_2"/>
    <property type="match status" value="1"/>
</dbReference>
<evidence type="ECO:0000313" key="3">
    <source>
        <dbReference type="Proteomes" id="UP001211907"/>
    </source>
</evidence>
<sequence length="232" mass="25658">MDISLSETDIASLLSWLDEIPISKPKKNITRDFSDGVATAEVVHHFCPKLVELFMYSPANAVSQKMYNWNTLNQKVFRKLGYNTQPELISCVVANKPGYVEYLLFELRQKQQNHYQQQQQHANVPDAAESIYGGRKVAGEIDGNGGVDVGMRTPAVGSFYGGAGNPGTGTRQAFSNPIAGMRSNGSGGVGVDEKDFLIRELQETVQMLQLKVTKLEQLLIVSFLAKLHFLFS</sequence>
<keyword evidence="2" id="KW-0966">Cell projection</keyword>
<reference evidence="2" key="1">
    <citation type="submission" date="2020-05" db="EMBL/GenBank/DDBJ databases">
        <title>Phylogenomic resolution of chytrid fungi.</title>
        <authorList>
            <person name="Stajich J.E."/>
            <person name="Amses K."/>
            <person name="Simmons R."/>
            <person name="Seto K."/>
            <person name="Myers J."/>
            <person name="Bonds A."/>
            <person name="Quandt C.A."/>
            <person name="Barry K."/>
            <person name="Liu P."/>
            <person name="Grigoriev I."/>
            <person name="Longcore J.E."/>
            <person name="James T.Y."/>
        </authorList>
    </citation>
    <scope>NUCLEOTIDE SEQUENCE</scope>
    <source>
        <strain evidence="2">JEL0513</strain>
    </source>
</reference>
<dbReference type="SUPFAM" id="SSF47576">
    <property type="entry name" value="Calponin-homology domain, CH-domain"/>
    <property type="match status" value="1"/>
</dbReference>